<evidence type="ECO:0000313" key="1">
    <source>
        <dbReference type="EMBL" id="AFK02675.1"/>
    </source>
</evidence>
<sequence>MIKAKNNSKNTILYNSILASAIASGSLEGINIPPDTAQKILQKVLIKIEKSA</sequence>
<name>A0ABM5MZX4_EMTOG</name>
<dbReference type="Proteomes" id="UP000002875">
    <property type="component" value="Chromosome"/>
</dbReference>
<protein>
    <submittedName>
        <fullName evidence="1">Uncharacterized protein</fullName>
    </submittedName>
</protein>
<reference evidence="1 2" key="1">
    <citation type="submission" date="2011-07" db="EMBL/GenBank/DDBJ databases">
        <title>The complete genome of chromosome of Emticicia oligotrophica DSM 17448.</title>
        <authorList>
            <consortium name="US DOE Joint Genome Institute (JGI-PGF)"/>
            <person name="Lucas S."/>
            <person name="Han J."/>
            <person name="Lapidus A."/>
            <person name="Bruce D."/>
            <person name="Goodwin L."/>
            <person name="Pitluck S."/>
            <person name="Peters L."/>
            <person name="Kyrpides N."/>
            <person name="Mavromatis K."/>
            <person name="Ivanova N."/>
            <person name="Ovchinnikova G."/>
            <person name="Teshima H."/>
            <person name="Detter J.C."/>
            <person name="Tapia R."/>
            <person name="Han C."/>
            <person name="Land M."/>
            <person name="Hauser L."/>
            <person name="Markowitz V."/>
            <person name="Cheng J.-F."/>
            <person name="Hugenholtz P."/>
            <person name="Woyke T."/>
            <person name="Wu D."/>
            <person name="Tindall B."/>
            <person name="Pomrenke H."/>
            <person name="Brambilla E."/>
            <person name="Klenk H.-P."/>
            <person name="Eisen J.A."/>
        </authorList>
    </citation>
    <scope>NUCLEOTIDE SEQUENCE [LARGE SCALE GENOMIC DNA]</scope>
    <source>
        <strain evidence="1 2">DSM 17448</strain>
    </source>
</reference>
<organism evidence="1 2">
    <name type="scientific">Emticicia oligotrophica (strain DSM 17448 / CIP 109782 / MTCC 6937 / GPTSA100-15)</name>
    <dbReference type="NCBI Taxonomy" id="929562"/>
    <lineage>
        <taxon>Bacteria</taxon>
        <taxon>Pseudomonadati</taxon>
        <taxon>Bacteroidota</taxon>
        <taxon>Cytophagia</taxon>
        <taxon>Cytophagales</taxon>
        <taxon>Leadbetterellaceae</taxon>
        <taxon>Emticicia</taxon>
    </lineage>
</organism>
<dbReference type="EMBL" id="CP002961">
    <property type="protein sequence ID" value="AFK02675.1"/>
    <property type="molecule type" value="Genomic_DNA"/>
</dbReference>
<gene>
    <name evidence="1" type="ordered locus">Emtol_1529</name>
</gene>
<evidence type="ECO:0000313" key="2">
    <source>
        <dbReference type="Proteomes" id="UP000002875"/>
    </source>
</evidence>
<accession>A0ABM5MZX4</accession>
<keyword evidence="2" id="KW-1185">Reference proteome</keyword>
<proteinExistence type="predicted"/>
<dbReference type="RefSeq" id="WP_015028375.1">
    <property type="nucleotide sequence ID" value="NC_018748.1"/>
</dbReference>